<dbReference type="EMBL" id="FJ185491">
    <property type="protein sequence ID" value="ACN87525.1"/>
    <property type="molecule type" value="Genomic_DNA"/>
</dbReference>
<sequence>LAEAVFGMIHHQFEASSFLRDVKGRDLNDSQDQLLRDMKLKSEIPRWDELKAINITSRRLSKKRVIIVVDDVDEKRLETLAGHRDWFGPGSRIILTTEDKGLLEKRCGEKNVYKAKKLSAYDALRLFIRQAFDEPPCGEDLLDICNGFVRYVD</sequence>
<protein>
    <submittedName>
        <fullName evidence="2">NBS-containing resistance-like protein</fullName>
    </submittedName>
</protein>
<feature type="non-terminal residue" evidence="2">
    <location>
        <position position="1"/>
    </location>
</feature>
<feature type="non-terminal residue" evidence="2">
    <location>
        <position position="153"/>
    </location>
</feature>
<organism evidence="2">
    <name type="scientific">Corylus avellana</name>
    <name type="common">European hazel</name>
    <name type="synonym">Corylus maxima</name>
    <dbReference type="NCBI Taxonomy" id="13451"/>
    <lineage>
        <taxon>Eukaryota</taxon>
        <taxon>Viridiplantae</taxon>
        <taxon>Streptophyta</taxon>
        <taxon>Embryophyta</taxon>
        <taxon>Tracheophyta</taxon>
        <taxon>Spermatophyta</taxon>
        <taxon>Magnoliopsida</taxon>
        <taxon>eudicotyledons</taxon>
        <taxon>Gunneridae</taxon>
        <taxon>Pentapetalae</taxon>
        <taxon>rosids</taxon>
        <taxon>fabids</taxon>
        <taxon>Fagales</taxon>
        <taxon>Betulaceae</taxon>
        <taxon>Corylus</taxon>
    </lineage>
</organism>
<evidence type="ECO:0000313" key="2">
    <source>
        <dbReference type="EMBL" id="ACN87525.1"/>
    </source>
</evidence>
<dbReference type="InterPro" id="IPR027417">
    <property type="entry name" value="P-loop_NTPase"/>
</dbReference>
<accession>C7A7E8</accession>
<feature type="domain" description="NB-ARC" evidence="1">
    <location>
        <begin position="8"/>
        <end position="134"/>
    </location>
</feature>
<dbReference type="GO" id="GO:0043531">
    <property type="term" value="F:ADP binding"/>
    <property type="evidence" value="ECO:0007669"/>
    <property type="project" value="InterPro"/>
</dbReference>
<dbReference type="InterPro" id="IPR044974">
    <property type="entry name" value="Disease_R_plants"/>
</dbReference>
<dbReference type="Pfam" id="PF00931">
    <property type="entry name" value="NB-ARC"/>
    <property type="match status" value="1"/>
</dbReference>
<dbReference type="PANTHER" id="PTHR11017">
    <property type="entry name" value="LEUCINE-RICH REPEAT-CONTAINING PROTEIN"/>
    <property type="match status" value="1"/>
</dbReference>
<dbReference type="Gene3D" id="3.40.50.300">
    <property type="entry name" value="P-loop containing nucleotide triphosphate hydrolases"/>
    <property type="match status" value="1"/>
</dbReference>
<reference evidence="2" key="1">
    <citation type="submission" date="2008-09" db="EMBL/GenBank/DDBJ databases">
        <title>Gene candidates for pathogen perception in Corylus avellana.</title>
        <authorList>
            <person name="Pilotti M."/>
            <person name="Tizzani L."/>
            <person name="Brunetti A."/>
            <person name="Gervasi F."/>
            <person name="Gallelli A."/>
        </authorList>
    </citation>
    <scope>NUCLEOTIDE SEQUENCE</scope>
    <source>
        <strain evidence="2">Cav.w.F1R11.13</strain>
    </source>
</reference>
<dbReference type="AlphaFoldDB" id="C7A7E8"/>
<dbReference type="GO" id="GO:0006952">
    <property type="term" value="P:defense response"/>
    <property type="evidence" value="ECO:0007669"/>
    <property type="project" value="InterPro"/>
</dbReference>
<evidence type="ECO:0000259" key="1">
    <source>
        <dbReference type="Pfam" id="PF00931"/>
    </source>
</evidence>
<dbReference type="SUPFAM" id="SSF52540">
    <property type="entry name" value="P-loop containing nucleoside triphosphate hydrolases"/>
    <property type="match status" value="1"/>
</dbReference>
<dbReference type="InterPro" id="IPR002182">
    <property type="entry name" value="NB-ARC"/>
</dbReference>
<name>C7A7E8_CORAV</name>
<proteinExistence type="predicted"/>
<dbReference type="PANTHER" id="PTHR11017:SF559">
    <property type="entry name" value="DISEASE RESISTANCE PROTEIN CHL1"/>
    <property type="match status" value="1"/>
</dbReference>